<dbReference type="RefSeq" id="WP_096611652.1">
    <property type="nucleotide sequence ID" value="NZ_NWVD01000002.1"/>
</dbReference>
<name>A0A2A4HYC3_9SPHN</name>
<dbReference type="AlphaFoldDB" id="A0A2A4HYC3"/>
<dbReference type="Proteomes" id="UP000218784">
    <property type="component" value="Unassembled WGS sequence"/>
</dbReference>
<dbReference type="GO" id="GO:0003677">
    <property type="term" value="F:DNA binding"/>
    <property type="evidence" value="ECO:0007669"/>
    <property type="project" value="UniProtKB-KW"/>
</dbReference>
<reference evidence="1 2" key="1">
    <citation type="submission" date="2017-09" db="EMBL/GenBank/DDBJ databases">
        <title>Sphingomonas ginsenosidimutans KACC 14949, whole genome shotgun sequence.</title>
        <authorList>
            <person name="Feng G."/>
            <person name="Zhu H."/>
        </authorList>
    </citation>
    <scope>NUCLEOTIDE SEQUENCE [LARGE SCALE GENOMIC DNA]</scope>
    <source>
        <strain evidence="1 2">KACC 14949</strain>
    </source>
</reference>
<protein>
    <submittedName>
        <fullName evidence="1">DNA-binding protein</fullName>
    </submittedName>
</protein>
<organism evidence="1 2">
    <name type="scientific">Sphingomonas ginsenosidimutans</name>
    <dbReference type="NCBI Taxonomy" id="862134"/>
    <lineage>
        <taxon>Bacteria</taxon>
        <taxon>Pseudomonadati</taxon>
        <taxon>Pseudomonadota</taxon>
        <taxon>Alphaproteobacteria</taxon>
        <taxon>Sphingomonadales</taxon>
        <taxon>Sphingomonadaceae</taxon>
        <taxon>Sphingomonas</taxon>
    </lineage>
</organism>
<proteinExistence type="predicted"/>
<keyword evidence="2" id="KW-1185">Reference proteome</keyword>
<keyword evidence="1" id="KW-0238">DNA-binding</keyword>
<evidence type="ECO:0000313" key="1">
    <source>
        <dbReference type="EMBL" id="PCG09882.1"/>
    </source>
</evidence>
<comment type="caution">
    <text evidence="1">The sequence shown here is derived from an EMBL/GenBank/DDBJ whole genome shotgun (WGS) entry which is preliminary data.</text>
</comment>
<accession>A0A2A4HYC3</accession>
<dbReference type="EMBL" id="NWVD01000002">
    <property type="protein sequence ID" value="PCG09882.1"/>
    <property type="molecule type" value="Genomic_DNA"/>
</dbReference>
<sequence>MDIQPQAADLLYGVPAISGHLRMSAKQVYHLHAQGHLPTFKIGGKVCARRSTLAKYFAALEREAR</sequence>
<gene>
    <name evidence="1" type="ORF">COA17_07315</name>
</gene>
<evidence type="ECO:0000313" key="2">
    <source>
        <dbReference type="Proteomes" id="UP000218784"/>
    </source>
</evidence>